<evidence type="ECO:0000313" key="1">
    <source>
        <dbReference type="EMBL" id="MPM95157.1"/>
    </source>
</evidence>
<protein>
    <submittedName>
        <fullName evidence="1">Uncharacterized protein</fullName>
    </submittedName>
</protein>
<reference evidence="1" key="1">
    <citation type="submission" date="2019-08" db="EMBL/GenBank/DDBJ databases">
        <authorList>
            <person name="Kucharzyk K."/>
            <person name="Murdoch R.W."/>
            <person name="Higgins S."/>
            <person name="Loffler F."/>
        </authorList>
    </citation>
    <scope>NUCLEOTIDE SEQUENCE</scope>
</reference>
<organism evidence="1">
    <name type="scientific">bioreactor metagenome</name>
    <dbReference type="NCBI Taxonomy" id="1076179"/>
    <lineage>
        <taxon>unclassified sequences</taxon>
        <taxon>metagenomes</taxon>
        <taxon>ecological metagenomes</taxon>
    </lineage>
</organism>
<name>A0A645E0I0_9ZZZZ</name>
<sequence>MAGPVAEKWQIFGRLAADEKGNANELYWYRPKVGEGLSRF</sequence>
<dbReference type="AlphaFoldDB" id="A0A645E0I0"/>
<gene>
    <name evidence="1" type="ORF">SDC9_142308</name>
</gene>
<proteinExistence type="predicted"/>
<accession>A0A645E0I0</accession>
<comment type="caution">
    <text evidence="1">The sequence shown here is derived from an EMBL/GenBank/DDBJ whole genome shotgun (WGS) entry which is preliminary data.</text>
</comment>
<dbReference type="EMBL" id="VSSQ01041682">
    <property type="protein sequence ID" value="MPM95157.1"/>
    <property type="molecule type" value="Genomic_DNA"/>
</dbReference>